<comment type="similarity">
    <text evidence="1">Belongs to the metallo-dependent hydrolases superfamily. TatD-type hydrolase family.</text>
</comment>
<feature type="binding site" evidence="4">
    <location>
        <position position="210"/>
    </location>
    <ligand>
        <name>a divalent metal cation</name>
        <dbReference type="ChEBI" id="CHEBI:60240"/>
        <label>1</label>
    </ligand>
</feature>
<sequence length="263" mass="29569">MHTVRLVDTHVHWDRLPEDKLDSMVDRARKAGVVGAVAVGTDAASCTDLLQMKRRYSDFLQIALGYHPEQKVNWGEVNGVLQQIRARRNQICAVGEVGLPWYTLSPTERTAPPNPEHKGVLERFLQIAVELDVPVILHAVHDSAEAVFRLLQAHSVRQAVFHWLKAPEQVVDEIVGAGYMISVTPEVCYRKRDRELVKRIPLSSLLLETDAPWPHGGPFRNRPAEPAWVERTAEAVSQVKGISLLQVAKQTTANAERLFNRSF</sequence>
<name>A0A1G6K0K1_9BACL</name>
<dbReference type="InterPro" id="IPR032466">
    <property type="entry name" value="Metal_Hydrolase"/>
</dbReference>
<organism evidence="5 6">
    <name type="scientific">Melghirimyces thermohalophilus</name>
    <dbReference type="NCBI Taxonomy" id="1236220"/>
    <lineage>
        <taxon>Bacteria</taxon>
        <taxon>Bacillati</taxon>
        <taxon>Bacillota</taxon>
        <taxon>Bacilli</taxon>
        <taxon>Bacillales</taxon>
        <taxon>Thermoactinomycetaceae</taxon>
        <taxon>Melghirimyces</taxon>
    </lineage>
</organism>
<feature type="binding site" evidence="4">
    <location>
        <position position="138"/>
    </location>
    <ligand>
        <name>a divalent metal cation</name>
        <dbReference type="ChEBI" id="CHEBI:60240"/>
        <label>2</label>
    </ligand>
</feature>
<dbReference type="GO" id="GO:0016788">
    <property type="term" value="F:hydrolase activity, acting on ester bonds"/>
    <property type="evidence" value="ECO:0007669"/>
    <property type="project" value="InterPro"/>
</dbReference>
<accession>A0A1G6K0K1</accession>
<evidence type="ECO:0000313" key="5">
    <source>
        <dbReference type="EMBL" id="SDC24463.1"/>
    </source>
</evidence>
<proteinExistence type="inferred from homology"/>
<reference evidence="5 6" key="1">
    <citation type="submission" date="2016-10" db="EMBL/GenBank/DDBJ databases">
        <authorList>
            <person name="de Groot N.N."/>
        </authorList>
    </citation>
    <scope>NUCLEOTIDE SEQUENCE [LARGE SCALE GENOMIC DNA]</scope>
    <source>
        <strain evidence="5 6">DSM 45514</strain>
    </source>
</reference>
<dbReference type="PROSITE" id="PS01091">
    <property type="entry name" value="TATD_3"/>
    <property type="match status" value="1"/>
</dbReference>
<dbReference type="PIRSF" id="PIRSF005902">
    <property type="entry name" value="DNase_TatD"/>
    <property type="match status" value="1"/>
</dbReference>
<evidence type="ECO:0000313" key="6">
    <source>
        <dbReference type="Proteomes" id="UP000199387"/>
    </source>
</evidence>
<dbReference type="InterPro" id="IPR001130">
    <property type="entry name" value="TatD-like"/>
</dbReference>
<gene>
    <name evidence="5" type="ORF">SAMN04488112_1056</name>
</gene>
<dbReference type="Gene3D" id="3.20.20.140">
    <property type="entry name" value="Metal-dependent hydrolases"/>
    <property type="match status" value="1"/>
</dbReference>
<dbReference type="PANTHER" id="PTHR46317">
    <property type="entry name" value="HYDROLASE OF PHP SUPERFAMILY-RELATED PROTEIN"/>
    <property type="match status" value="1"/>
</dbReference>
<protein>
    <submittedName>
        <fullName evidence="5">TatD DNase family protein</fullName>
    </submittedName>
</protein>
<keyword evidence="2 4" id="KW-0479">Metal-binding</keyword>
<evidence type="ECO:0000256" key="2">
    <source>
        <dbReference type="ARBA" id="ARBA00022723"/>
    </source>
</evidence>
<evidence type="ECO:0000256" key="3">
    <source>
        <dbReference type="ARBA" id="ARBA00022801"/>
    </source>
</evidence>
<dbReference type="GO" id="GO:0046872">
    <property type="term" value="F:metal ion binding"/>
    <property type="evidence" value="ECO:0007669"/>
    <property type="project" value="UniProtKB-KW"/>
</dbReference>
<dbReference type="PANTHER" id="PTHR46317:SF1">
    <property type="entry name" value="HYDROLASE, TATD FAMILY"/>
    <property type="match status" value="1"/>
</dbReference>
<keyword evidence="6" id="KW-1185">Reference proteome</keyword>
<feature type="binding site" evidence="4">
    <location>
        <position position="12"/>
    </location>
    <ligand>
        <name>a divalent metal cation</name>
        <dbReference type="ChEBI" id="CHEBI:60240"/>
        <label>1</label>
    </ligand>
</feature>
<dbReference type="SUPFAM" id="SSF51556">
    <property type="entry name" value="Metallo-dependent hydrolases"/>
    <property type="match status" value="1"/>
</dbReference>
<feature type="binding site" evidence="4">
    <location>
        <position position="10"/>
    </location>
    <ligand>
        <name>a divalent metal cation</name>
        <dbReference type="ChEBI" id="CHEBI:60240"/>
        <label>1</label>
    </ligand>
</feature>
<keyword evidence="3" id="KW-0378">Hydrolase</keyword>
<dbReference type="CDD" id="cd01310">
    <property type="entry name" value="TatD_DNAse"/>
    <property type="match status" value="1"/>
</dbReference>
<evidence type="ECO:0000256" key="4">
    <source>
        <dbReference type="PIRSR" id="PIRSR005902-1"/>
    </source>
</evidence>
<dbReference type="EMBL" id="FMZA01000005">
    <property type="protein sequence ID" value="SDC24463.1"/>
    <property type="molecule type" value="Genomic_DNA"/>
</dbReference>
<dbReference type="STRING" id="1236220.SAMN04488112_1056"/>
<dbReference type="Proteomes" id="UP000199387">
    <property type="component" value="Unassembled WGS sequence"/>
</dbReference>
<dbReference type="OrthoDB" id="9775608at2"/>
<feature type="binding site" evidence="4">
    <location>
        <position position="96"/>
    </location>
    <ligand>
        <name>a divalent metal cation</name>
        <dbReference type="ChEBI" id="CHEBI:60240"/>
        <label>1</label>
    </ligand>
</feature>
<dbReference type="RefSeq" id="WP_091567101.1">
    <property type="nucleotide sequence ID" value="NZ_FMZA01000005.1"/>
</dbReference>
<feature type="binding site" evidence="4">
    <location>
        <position position="162"/>
    </location>
    <ligand>
        <name>a divalent metal cation</name>
        <dbReference type="ChEBI" id="CHEBI:60240"/>
        <label>2</label>
    </ligand>
</feature>
<dbReference type="Pfam" id="PF01026">
    <property type="entry name" value="TatD_DNase"/>
    <property type="match status" value="1"/>
</dbReference>
<dbReference type="AlphaFoldDB" id="A0A1G6K0K1"/>
<evidence type="ECO:0000256" key="1">
    <source>
        <dbReference type="ARBA" id="ARBA00009275"/>
    </source>
</evidence>
<dbReference type="InterPro" id="IPR018228">
    <property type="entry name" value="DNase_TatD-rel_CS"/>
</dbReference>